<evidence type="ECO:0000313" key="2">
    <source>
        <dbReference type="Proteomes" id="UP001280121"/>
    </source>
</evidence>
<proteinExistence type="predicted"/>
<dbReference type="Proteomes" id="UP001280121">
    <property type="component" value="Unassembled WGS sequence"/>
</dbReference>
<organism evidence="1 2">
    <name type="scientific">Dipteronia dyeriana</name>
    <dbReference type="NCBI Taxonomy" id="168575"/>
    <lineage>
        <taxon>Eukaryota</taxon>
        <taxon>Viridiplantae</taxon>
        <taxon>Streptophyta</taxon>
        <taxon>Embryophyta</taxon>
        <taxon>Tracheophyta</taxon>
        <taxon>Spermatophyta</taxon>
        <taxon>Magnoliopsida</taxon>
        <taxon>eudicotyledons</taxon>
        <taxon>Gunneridae</taxon>
        <taxon>Pentapetalae</taxon>
        <taxon>rosids</taxon>
        <taxon>malvids</taxon>
        <taxon>Sapindales</taxon>
        <taxon>Sapindaceae</taxon>
        <taxon>Hippocastanoideae</taxon>
        <taxon>Acereae</taxon>
        <taxon>Dipteronia</taxon>
    </lineage>
</organism>
<keyword evidence="2" id="KW-1185">Reference proteome</keyword>
<dbReference type="InterPro" id="IPR052343">
    <property type="entry name" value="Retrotransposon-Effector_Assoc"/>
</dbReference>
<name>A0AAD9X0K3_9ROSI</name>
<dbReference type="AlphaFoldDB" id="A0AAD9X0K3"/>
<protein>
    <recommendedName>
        <fullName evidence="3">Reverse transcriptase</fullName>
    </recommendedName>
</protein>
<comment type="caution">
    <text evidence="1">The sequence shown here is derived from an EMBL/GenBank/DDBJ whole genome shotgun (WGS) entry which is preliminary data.</text>
</comment>
<gene>
    <name evidence="1" type="ORF">Ddye_017485</name>
</gene>
<reference evidence="1" key="1">
    <citation type="journal article" date="2023" name="Plant J.">
        <title>Genome sequences and population genomics provide insights into the demographic history, inbreeding, and mutation load of two 'living fossil' tree species of Dipteronia.</title>
        <authorList>
            <person name="Feng Y."/>
            <person name="Comes H.P."/>
            <person name="Chen J."/>
            <person name="Zhu S."/>
            <person name="Lu R."/>
            <person name="Zhang X."/>
            <person name="Li P."/>
            <person name="Qiu J."/>
            <person name="Olsen K.M."/>
            <person name="Qiu Y."/>
        </authorList>
    </citation>
    <scope>NUCLEOTIDE SEQUENCE</scope>
    <source>
        <strain evidence="1">KIB01</strain>
    </source>
</reference>
<accession>A0AAD9X0K3</accession>
<evidence type="ECO:0000313" key="1">
    <source>
        <dbReference type="EMBL" id="KAK2649996.1"/>
    </source>
</evidence>
<dbReference type="PANTHER" id="PTHR46890:SF48">
    <property type="entry name" value="RNA-DIRECTED DNA POLYMERASE"/>
    <property type="match status" value="1"/>
</dbReference>
<evidence type="ECO:0008006" key="3">
    <source>
        <dbReference type="Google" id="ProtNLM"/>
    </source>
</evidence>
<sequence>MVEDEAYWKQWSMIDWLKVGDKNTRFFHRKASARKVRNEILGLYDENGKWCVGDKDMEQIIVGYFSRLFTSNSQFRIEVDQVLSSVKPRLSQRSSDFLDKLFTPEEIRCAVFDMAATKALGSNGLPAMFYQKYWGIVGGGVVSASLKCLNEGASIRHVNETIVCLIPKGPSTQRITKFRPISLCNVIYKVVAKALANRL</sequence>
<dbReference type="PANTHER" id="PTHR46890">
    <property type="entry name" value="NON-LTR RETROLELEMENT REVERSE TRANSCRIPTASE-LIKE PROTEIN-RELATED"/>
    <property type="match status" value="1"/>
</dbReference>
<dbReference type="EMBL" id="JANJYI010000005">
    <property type="protein sequence ID" value="KAK2649996.1"/>
    <property type="molecule type" value="Genomic_DNA"/>
</dbReference>